<keyword evidence="4" id="KW-1185">Reference proteome</keyword>
<dbReference type="InterPro" id="IPR013766">
    <property type="entry name" value="Thioredoxin_domain"/>
</dbReference>
<organism evidence="3 4">
    <name type="scientific">Marinifilum caeruleilacunae</name>
    <dbReference type="NCBI Taxonomy" id="2499076"/>
    <lineage>
        <taxon>Bacteria</taxon>
        <taxon>Pseudomonadati</taxon>
        <taxon>Bacteroidota</taxon>
        <taxon>Bacteroidia</taxon>
        <taxon>Marinilabiliales</taxon>
        <taxon>Marinifilaceae</taxon>
    </lineage>
</organism>
<dbReference type="PANTHER" id="PTHR42852">
    <property type="entry name" value="THIOL:DISULFIDE INTERCHANGE PROTEIN DSBE"/>
    <property type="match status" value="1"/>
</dbReference>
<dbReference type="Proteomes" id="UP000732105">
    <property type="component" value="Unassembled WGS sequence"/>
</dbReference>
<accession>A0ABX1WXI9</accession>
<dbReference type="CDD" id="cd02966">
    <property type="entry name" value="TlpA_like_family"/>
    <property type="match status" value="1"/>
</dbReference>
<evidence type="ECO:0000313" key="4">
    <source>
        <dbReference type="Proteomes" id="UP000732105"/>
    </source>
</evidence>
<proteinExistence type="predicted"/>
<dbReference type="RefSeq" id="WP_171595903.1">
    <property type="nucleotide sequence ID" value="NZ_RZNH01000020.1"/>
</dbReference>
<sequence length="160" mass="18708">MKQRLFYLLIVLISISLNGNSQDFKTMDYEALKPSFHQQNDTTYVINFWAMWCKPCVEELPEFEHIRKSYENKKVKILLVSLDFGSNVKERLTKFLKKKNINAEVVILDDPDSNAWIGKVDQSWDGALPATVVYKKENRKFFAGKITYSELAETIDNFNR</sequence>
<dbReference type="PROSITE" id="PS51352">
    <property type="entry name" value="THIOREDOXIN_2"/>
    <property type="match status" value="1"/>
</dbReference>
<dbReference type="Pfam" id="PF00578">
    <property type="entry name" value="AhpC-TSA"/>
    <property type="match status" value="1"/>
</dbReference>
<dbReference type="EMBL" id="RZNH01000020">
    <property type="protein sequence ID" value="NOU60631.1"/>
    <property type="molecule type" value="Genomic_DNA"/>
</dbReference>
<feature type="domain" description="Thioredoxin" evidence="2">
    <location>
        <begin position="8"/>
        <end position="160"/>
    </location>
</feature>
<dbReference type="InterPro" id="IPR000866">
    <property type="entry name" value="AhpC/TSA"/>
</dbReference>
<evidence type="ECO:0000259" key="2">
    <source>
        <dbReference type="PROSITE" id="PS51352"/>
    </source>
</evidence>
<feature type="chain" id="PRO_5046207311" evidence="1">
    <location>
        <begin position="22"/>
        <end position="160"/>
    </location>
</feature>
<dbReference type="InterPro" id="IPR050553">
    <property type="entry name" value="Thioredoxin_ResA/DsbE_sf"/>
</dbReference>
<name>A0ABX1WXI9_9BACT</name>
<dbReference type="SUPFAM" id="SSF52833">
    <property type="entry name" value="Thioredoxin-like"/>
    <property type="match status" value="1"/>
</dbReference>
<evidence type="ECO:0000256" key="1">
    <source>
        <dbReference type="SAM" id="SignalP"/>
    </source>
</evidence>
<keyword evidence="1" id="KW-0732">Signal</keyword>
<gene>
    <name evidence="3" type="ORF">ELS83_12445</name>
</gene>
<comment type="caution">
    <text evidence="3">The sequence shown here is derived from an EMBL/GenBank/DDBJ whole genome shotgun (WGS) entry which is preliminary data.</text>
</comment>
<dbReference type="PANTHER" id="PTHR42852:SF13">
    <property type="entry name" value="PROTEIN DIPZ"/>
    <property type="match status" value="1"/>
</dbReference>
<evidence type="ECO:0000313" key="3">
    <source>
        <dbReference type="EMBL" id="NOU60631.1"/>
    </source>
</evidence>
<dbReference type="Gene3D" id="3.40.30.10">
    <property type="entry name" value="Glutaredoxin"/>
    <property type="match status" value="1"/>
</dbReference>
<reference evidence="3 4" key="1">
    <citation type="submission" date="2018-12" db="EMBL/GenBank/DDBJ databases">
        <title>Marinifilum JC070 sp. nov., a marine bacterium isolated from Yongle Blue Hole in the South China Sea.</title>
        <authorList>
            <person name="Fu T."/>
        </authorList>
    </citation>
    <scope>NUCLEOTIDE SEQUENCE [LARGE SCALE GENOMIC DNA]</scope>
    <source>
        <strain evidence="3 4">JC070</strain>
    </source>
</reference>
<feature type="signal peptide" evidence="1">
    <location>
        <begin position="1"/>
        <end position="21"/>
    </location>
</feature>
<dbReference type="InterPro" id="IPR036249">
    <property type="entry name" value="Thioredoxin-like_sf"/>
</dbReference>
<protein>
    <submittedName>
        <fullName evidence="3">TlpA family protein disulfide reductase</fullName>
    </submittedName>
</protein>